<comment type="caution">
    <text evidence="2">The sequence shown here is derived from an EMBL/GenBank/DDBJ whole genome shotgun (WGS) entry which is preliminary data.</text>
</comment>
<gene>
    <name evidence="2" type="ORF">WMY93_023331</name>
</gene>
<sequence length="205" mass="21956">MIESTPAPEVKGSVEVPVAELEPSEVPPPVEEPISSPEQVSEELVLEGEVPPVEVPVQEPPAQPPVDTEPTSDFPVLLYGSAALALMAIMAYGLDERVLEQCKVEKNKDEGARGEKADKRAEQQGAQEKEARGRHLVSERGAECNITSIGSSSNLRYVRCGDLEAHGLGGFFSGILGPAARKVREREGKVADYLAAEKRLSPSST</sequence>
<feature type="region of interest" description="Disordered" evidence="1">
    <location>
        <begin position="106"/>
        <end position="137"/>
    </location>
</feature>
<protein>
    <submittedName>
        <fullName evidence="2">Uncharacterized protein</fullName>
    </submittedName>
</protein>
<accession>A0AAW0NEH2</accession>
<name>A0AAW0NEH2_9GOBI</name>
<evidence type="ECO:0000313" key="2">
    <source>
        <dbReference type="EMBL" id="KAK7891368.1"/>
    </source>
</evidence>
<organism evidence="2 3">
    <name type="scientific">Mugilogobius chulae</name>
    <name type="common">yellowstripe goby</name>
    <dbReference type="NCBI Taxonomy" id="88201"/>
    <lineage>
        <taxon>Eukaryota</taxon>
        <taxon>Metazoa</taxon>
        <taxon>Chordata</taxon>
        <taxon>Craniata</taxon>
        <taxon>Vertebrata</taxon>
        <taxon>Euteleostomi</taxon>
        <taxon>Actinopterygii</taxon>
        <taxon>Neopterygii</taxon>
        <taxon>Teleostei</taxon>
        <taxon>Neoteleostei</taxon>
        <taxon>Acanthomorphata</taxon>
        <taxon>Gobiaria</taxon>
        <taxon>Gobiiformes</taxon>
        <taxon>Gobioidei</taxon>
        <taxon>Gobiidae</taxon>
        <taxon>Gobionellinae</taxon>
        <taxon>Mugilogobius</taxon>
    </lineage>
</organism>
<evidence type="ECO:0000313" key="3">
    <source>
        <dbReference type="Proteomes" id="UP001460270"/>
    </source>
</evidence>
<dbReference type="AlphaFoldDB" id="A0AAW0NEH2"/>
<feature type="region of interest" description="Disordered" evidence="1">
    <location>
        <begin position="1"/>
        <end position="44"/>
    </location>
</feature>
<evidence type="ECO:0000256" key="1">
    <source>
        <dbReference type="SAM" id="MobiDB-lite"/>
    </source>
</evidence>
<keyword evidence="3" id="KW-1185">Reference proteome</keyword>
<dbReference type="EMBL" id="JBBPFD010000017">
    <property type="protein sequence ID" value="KAK7891368.1"/>
    <property type="molecule type" value="Genomic_DNA"/>
</dbReference>
<dbReference type="Proteomes" id="UP001460270">
    <property type="component" value="Unassembled WGS sequence"/>
</dbReference>
<proteinExistence type="predicted"/>
<reference evidence="3" key="1">
    <citation type="submission" date="2024-04" db="EMBL/GenBank/DDBJ databases">
        <title>Salinicola lusitanus LLJ914,a marine bacterium isolated from the Okinawa Trough.</title>
        <authorList>
            <person name="Li J."/>
        </authorList>
    </citation>
    <scope>NUCLEOTIDE SEQUENCE [LARGE SCALE GENOMIC DNA]</scope>
</reference>